<name>K0KHC2_WICCF</name>
<evidence type="ECO:0000313" key="3">
    <source>
        <dbReference type="EMBL" id="CCH40568.1"/>
    </source>
</evidence>
<dbReference type="STRING" id="1206466.K0KHC2"/>
<evidence type="ECO:0000259" key="2">
    <source>
        <dbReference type="PROSITE" id="PS50888"/>
    </source>
</evidence>
<evidence type="ECO:0000256" key="1">
    <source>
        <dbReference type="SAM" id="MobiDB-lite"/>
    </source>
</evidence>
<protein>
    <submittedName>
        <fullName evidence="3">Aryl hydrocarbon receptor nuclear translocator-like protein 1</fullName>
    </submittedName>
</protein>
<comment type="caution">
    <text evidence="3">The sequence shown here is derived from an EMBL/GenBank/DDBJ whole genome shotgun (WGS) entry which is preliminary data.</text>
</comment>
<dbReference type="Proteomes" id="UP000009328">
    <property type="component" value="Unassembled WGS sequence"/>
</dbReference>
<feature type="compositionally biased region" description="Pro residues" evidence="1">
    <location>
        <begin position="1"/>
        <end position="10"/>
    </location>
</feature>
<dbReference type="InterPro" id="IPR036638">
    <property type="entry name" value="HLH_DNA-bd_sf"/>
</dbReference>
<sequence>MSLIPSPPDLKPTIIQMQNNDDDLDKTPNVNPNDPKSPLQQAINSNSSQSSSQSNPNTKRKRRRSSSSLISQNEIEKRRREHKTAHSIIEKKRRIRMNREFESLKFLIPACRNNLTTSNNNGEGMYKLTILQATVDYIKYLHQVINIQNDEILKFNPNFNDQEDLNFAKININTDLYRNLDNDFNFNKLFEEFNQSKDDGSSSVNSSFPKKTIKNQDLSSTKSQQYLEPTKFEPLPSPLITPELFPNQSSSSSSTPFDNYKTINPNFQFQSSTKSTQSTPLITPTTKPITSTNTTTSSTQFQLPKPALSNHSSISSTTDSKLSMIQEFTSFQTDPDRLESSASDASNVLLAMKRDRDSSVASIRSLLN</sequence>
<feature type="region of interest" description="Disordered" evidence="1">
    <location>
        <begin position="196"/>
        <end position="316"/>
    </location>
</feature>
<feature type="compositionally biased region" description="Low complexity" evidence="1">
    <location>
        <begin position="44"/>
        <end position="55"/>
    </location>
</feature>
<keyword evidence="4" id="KW-1185">Reference proteome</keyword>
<dbReference type="PROSITE" id="PS50888">
    <property type="entry name" value="BHLH"/>
    <property type="match status" value="1"/>
</dbReference>
<dbReference type="eggNOG" id="KOG4304">
    <property type="taxonomic scope" value="Eukaryota"/>
</dbReference>
<feature type="compositionally biased region" description="Polar residues" evidence="1">
    <location>
        <begin position="255"/>
        <end position="266"/>
    </location>
</feature>
<dbReference type="GO" id="GO:0046983">
    <property type="term" value="F:protein dimerization activity"/>
    <property type="evidence" value="ECO:0007669"/>
    <property type="project" value="InterPro"/>
</dbReference>
<accession>K0KHC2</accession>
<reference evidence="3 4" key="1">
    <citation type="journal article" date="2012" name="Eukaryot. Cell">
        <title>Draft genome sequence of Wickerhamomyces ciferrii NRRL Y-1031 F-60-10.</title>
        <authorList>
            <person name="Schneider J."/>
            <person name="Andrea H."/>
            <person name="Blom J."/>
            <person name="Jaenicke S."/>
            <person name="Ruckert C."/>
            <person name="Schorsch C."/>
            <person name="Szczepanowski R."/>
            <person name="Farwick M."/>
            <person name="Goesmann A."/>
            <person name="Puhler A."/>
            <person name="Schaffer S."/>
            <person name="Tauch A."/>
            <person name="Kohler T."/>
            <person name="Brinkrolf K."/>
        </authorList>
    </citation>
    <scope>NUCLEOTIDE SEQUENCE [LARGE SCALE GENOMIC DNA]</scope>
    <source>
        <strain evidence="4">ATCC 14091 / BCRC 22168 / CBS 111 / JCM 3599 / NBRC 0793 / NRRL Y-1031 F-60-10</strain>
    </source>
</reference>
<dbReference type="AlphaFoldDB" id="K0KHC2"/>
<dbReference type="EMBL" id="CAIF01000001">
    <property type="protein sequence ID" value="CCH40568.1"/>
    <property type="molecule type" value="Genomic_DNA"/>
</dbReference>
<keyword evidence="3" id="KW-0675">Receptor</keyword>
<feature type="compositionally biased region" description="Polar residues" evidence="1">
    <location>
        <begin position="28"/>
        <end position="43"/>
    </location>
</feature>
<dbReference type="Gene3D" id="4.10.280.10">
    <property type="entry name" value="Helix-loop-helix DNA-binding domain"/>
    <property type="match status" value="1"/>
</dbReference>
<dbReference type="SUPFAM" id="SSF47459">
    <property type="entry name" value="HLH, helix-loop-helix DNA-binding domain"/>
    <property type="match status" value="1"/>
</dbReference>
<dbReference type="InterPro" id="IPR011598">
    <property type="entry name" value="bHLH_dom"/>
</dbReference>
<feature type="region of interest" description="Disordered" evidence="1">
    <location>
        <begin position="1"/>
        <end position="85"/>
    </location>
</feature>
<feature type="compositionally biased region" description="Polar residues" evidence="1">
    <location>
        <begin position="215"/>
        <end position="227"/>
    </location>
</feature>
<organism evidence="3 4">
    <name type="scientific">Wickerhamomyces ciferrii (strain ATCC 14091 / BCRC 22168 / CBS 111 / JCM 3599 / NBRC 0793 / NRRL Y-1031 F-60-10)</name>
    <name type="common">Yeast</name>
    <name type="synonym">Pichia ciferrii</name>
    <dbReference type="NCBI Taxonomy" id="1206466"/>
    <lineage>
        <taxon>Eukaryota</taxon>
        <taxon>Fungi</taxon>
        <taxon>Dikarya</taxon>
        <taxon>Ascomycota</taxon>
        <taxon>Saccharomycotina</taxon>
        <taxon>Saccharomycetes</taxon>
        <taxon>Phaffomycetales</taxon>
        <taxon>Wickerhamomycetaceae</taxon>
        <taxon>Wickerhamomyces</taxon>
    </lineage>
</organism>
<proteinExistence type="predicted"/>
<dbReference type="InParanoid" id="K0KHC2"/>
<gene>
    <name evidence="3" type="ORF">BN7_101</name>
</gene>
<dbReference type="SMART" id="SM00353">
    <property type="entry name" value="HLH"/>
    <property type="match status" value="1"/>
</dbReference>
<evidence type="ECO:0000313" key="4">
    <source>
        <dbReference type="Proteomes" id="UP000009328"/>
    </source>
</evidence>
<dbReference type="HOGENOM" id="CLU_752739_0_0_1"/>
<dbReference type="Pfam" id="PF00010">
    <property type="entry name" value="HLH"/>
    <property type="match status" value="1"/>
</dbReference>
<feature type="domain" description="BHLH" evidence="2">
    <location>
        <begin position="81"/>
        <end position="141"/>
    </location>
</feature>
<feature type="compositionally biased region" description="Low complexity" evidence="1">
    <location>
        <begin position="267"/>
        <end position="299"/>
    </location>
</feature>